<dbReference type="Gene3D" id="2.30.40.10">
    <property type="entry name" value="Urease, subunit C, domain 1"/>
    <property type="match status" value="1"/>
</dbReference>
<dbReference type="InterPro" id="IPR003764">
    <property type="entry name" value="GlcNAc_6-P_deAcase"/>
</dbReference>
<gene>
    <name evidence="7" type="primary">nagA</name>
    <name evidence="7" type="ORF">WAK64_04635</name>
</gene>
<feature type="domain" description="Amidohydrolase-related" evidence="6">
    <location>
        <begin position="58"/>
        <end position="388"/>
    </location>
</feature>
<comment type="similarity">
    <text evidence="1 5">Belongs to the metallo-dependent hydrolases superfamily. NagA family.</text>
</comment>
<evidence type="ECO:0000256" key="5">
    <source>
        <dbReference type="PIRNR" id="PIRNR038994"/>
    </source>
</evidence>
<evidence type="ECO:0000256" key="4">
    <source>
        <dbReference type="ARBA" id="ARBA00023277"/>
    </source>
</evidence>
<dbReference type="CDD" id="cd00854">
    <property type="entry name" value="NagA"/>
    <property type="match status" value="1"/>
</dbReference>
<dbReference type="SUPFAM" id="SSF51556">
    <property type="entry name" value="Metallo-dependent hydrolases"/>
    <property type="match status" value="1"/>
</dbReference>
<evidence type="ECO:0000256" key="3">
    <source>
        <dbReference type="ARBA" id="ARBA00022801"/>
    </source>
</evidence>
<dbReference type="Proteomes" id="UP001312865">
    <property type="component" value="Unassembled WGS sequence"/>
</dbReference>
<keyword evidence="3 5" id="KW-0378">Hydrolase</keyword>
<dbReference type="Gene3D" id="3.20.20.140">
    <property type="entry name" value="Metal-dependent hydrolases"/>
    <property type="match status" value="1"/>
</dbReference>
<dbReference type="PANTHER" id="PTHR11113">
    <property type="entry name" value="N-ACETYLGLUCOSAMINE-6-PHOSPHATE DEACETYLASE"/>
    <property type="match status" value="1"/>
</dbReference>
<dbReference type="RefSeq" id="WP_336585773.1">
    <property type="nucleotide sequence ID" value="NZ_JBBAXC010000003.1"/>
</dbReference>
<keyword evidence="2" id="KW-0479">Metal-binding</keyword>
<evidence type="ECO:0000256" key="2">
    <source>
        <dbReference type="ARBA" id="ARBA00022723"/>
    </source>
</evidence>
<dbReference type="InterPro" id="IPR006680">
    <property type="entry name" value="Amidohydro-rel"/>
</dbReference>
<reference evidence="7 8" key="1">
    <citation type="journal article" date="2018" name="J. Microbiol.">
        <title>Bacillus spongiae sp. nov., isolated from sponge of Jeju Island.</title>
        <authorList>
            <person name="Lee G.E."/>
            <person name="Im W.T."/>
            <person name="Park J.S."/>
        </authorList>
    </citation>
    <scope>NUCLEOTIDE SEQUENCE [LARGE SCALE GENOMIC DNA]</scope>
    <source>
        <strain evidence="7 8">135PIL107-10</strain>
    </source>
</reference>
<proteinExistence type="inferred from homology"/>
<dbReference type="PIRSF" id="PIRSF038994">
    <property type="entry name" value="NagA"/>
    <property type="match status" value="1"/>
</dbReference>
<name>A0ABU8HAJ9_9BACI</name>
<dbReference type="InterPro" id="IPR011059">
    <property type="entry name" value="Metal-dep_hydrolase_composite"/>
</dbReference>
<organism evidence="7 8">
    <name type="scientific">Bacillus spongiae</name>
    <dbReference type="NCBI Taxonomy" id="2683610"/>
    <lineage>
        <taxon>Bacteria</taxon>
        <taxon>Bacillati</taxon>
        <taxon>Bacillota</taxon>
        <taxon>Bacilli</taxon>
        <taxon>Bacillales</taxon>
        <taxon>Bacillaceae</taxon>
        <taxon>Bacillus</taxon>
    </lineage>
</organism>
<dbReference type="GO" id="GO:0008448">
    <property type="term" value="F:N-acetylglucosamine-6-phosphate deacetylase activity"/>
    <property type="evidence" value="ECO:0007669"/>
    <property type="project" value="UniProtKB-EC"/>
</dbReference>
<dbReference type="EMBL" id="JBBAXC010000003">
    <property type="protein sequence ID" value="MEI5906339.1"/>
    <property type="molecule type" value="Genomic_DNA"/>
</dbReference>
<comment type="caution">
    <text evidence="7">The sequence shown here is derived from an EMBL/GenBank/DDBJ whole genome shotgun (WGS) entry which is preliminary data.</text>
</comment>
<dbReference type="SUPFAM" id="SSF51338">
    <property type="entry name" value="Composite domain of metallo-dependent hydrolases"/>
    <property type="match status" value="1"/>
</dbReference>
<sequence length="397" mass="43020">MSANPIIIENLKVYTKNGINYSGNVKIEDGKIIAVGDSTNVLKSGDETVITLTNDFHLIPGFIDIHIHGADGADTMDATSNAIEAICKALPKEGTTSFFPTTITQESSNIEKAVEVVGKYINHQPKSGQAEPLGIHLEGPFINAKKAGAQPTQHIKAADIELFKQWNKLSNNHIKIVTHAPEIHGGLEFAHYLHEQQIISSIGHSDAKYADMKNAVKEGSTHVTHLFNGMSGIHHREPGVAGGALLRQELFTEIIVDGIHVCPDMVDLLYQQKTADRMILITDAMRAKGLNDGKYDLGGQGVTVEDGKVYLLDGTLAGSLLKMIDGFKNLISFTGCSIQEAIQMASTNPAKQLNVCDRKGSISEGKDADLVILDQDLNIVLTICRGEIAYNNMEELS</sequence>
<dbReference type="InterPro" id="IPR032466">
    <property type="entry name" value="Metal_Hydrolase"/>
</dbReference>
<evidence type="ECO:0000313" key="7">
    <source>
        <dbReference type="EMBL" id="MEI5906339.1"/>
    </source>
</evidence>
<dbReference type="Pfam" id="PF01979">
    <property type="entry name" value="Amidohydro_1"/>
    <property type="match status" value="1"/>
</dbReference>
<dbReference type="PANTHER" id="PTHR11113:SF14">
    <property type="entry name" value="N-ACETYLGLUCOSAMINE-6-PHOSPHATE DEACETYLASE"/>
    <property type="match status" value="1"/>
</dbReference>
<keyword evidence="8" id="KW-1185">Reference proteome</keyword>
<dbReference type="NCBIfam" id="TIGR00221">
    <property type="entry name" value="nagA"/>
    <property type="match status" value="1"/>
</dbReference>
<dbReference type="EC" id="3.5.1.25" evidence="7"/>
<evidence type="ECO:0000313" key="8">
    <source>
        <dbReference type="Proteomes" id="UP001312865"/>
    </source>
</evidence>
<keyword evidence="4 5" id="KW-0119">Carbohydrate metabolism</keyword>
<evidence type="ECO:0000256" key="1">
    <source>
        <dbReference type="ARBA" id="ARBA00010716"/>
    </source>
</evidence>
<protein>
    <submittedName>
        <fullName evidence="7">N-acetylglucosamine-6-phosphate deacetylase</fullName>
        <ecNumber evidence="7">3.5.1.25</ecNumber>
    </submittedName>
</protein>
<evidence type="ECO:0000259" key="6">
    <source>
        <dbReference type="Pfam" id="PF01979"/>
    </source>
</evidence>
<accession>A0ABU8HAJ9</accession>